<dbReference type="GO" id="GO:0005886">
    <property type="term" value="C:plasma membrane"/>
    <property type="evidence" value="ECO:0007669"/>
    <property type="project" value="UniProtKB-SubCell"/>
</dbReference>
<dbReference type="RefSeq" id="WP_028310818.1">
    <property type="nucleotide sequence ID" value="NZ_AXWS01000008.1"/>
</dbReference>
<feature type="transmembrane region" description="Helical" evidence="8">
    <location>
        <begin position="153"/>
        <end position="175"/>
    </location>
</feature>
<dbReference type="PANTHER" id="PTHR30509">
    <property type="entry name" value="P-HYDROXYBENZOIC ACID EFFLUX PUMP SUBUNIT-RELATED"/>
    <property type="match status" value="1"/>
</dbReference>
<keyword evidence="9" id="KW-1185">Reference proteome</keyword>
<feature type="transmembrane region" description="Helical" evidence="8">
    <location>
        <begin position="100"/>
        <end position="120"/>
    </location>
</feature>
<feature type="transmembrane region" description="Helical" evidence="8">
    <location>
        <begin position="476"/>
        <end position="495"/>
    </location>
</feature>
<keyword evidence="2" id="KW-0813">Transport</keyword>
<reference evidence="10" key="2">
    <citation type="submission" date="2025-08" db="UniProtKB">
        <authorList>
            <consortium name="RefSeq"/>
        </authorList>
    </citation>
    <scope>IDENTIFICATION</scope>
</reference>
<dbReference type="GO" id="GO:0022857">
    <property type="term" value="F:transmembrane transporter activity"/>
    <property type="evidence" value="ECO:0007669"/>
    <property type="project" value="InterPro"/>
</dbReference>
<protein>
    <submittedName>
        <fullName evidence="10">FUSC family protein</fullName>
    </submittedName>
</protein>
<sequence>MSAVPPRPFLSQALARVGDWCGLDRAGLMHGLRLFLAAWIAFGIAAVLEVPNAYWAAMPVWVVAQPLRGLLFERGVFRVLGTLLGAALGIAILALPTGPWIAFALLGAVVGASALTVHTLRGLGAYGALLTGMTAAVVVLPTVLVPSHTLDLALARVECTLIGVVVVTIVTGLFTPEAARDDFYRRVRRLCADVAAHAARVAGAAPAEASGAATPVESDLLARLADIDANARLFAAGSARGYRRLHYVEALTAAALGLLAASRALGERRARGEAVPADLPDALRRVAARLGARSVPGAAADETAPSDGADPDRAPTTGRSAIAAHAALGDDARTRAAPVARSSWHLPAPAPADPLRERFDATAIQLVAAEDALFAEADDGGPRSFGPRALRIAAHRDWSRGRRAAFVSGLATFAAACAAFASGWPAGELCALGVCIFSMVLGSLPEPRRIARVMFPGVLAGVVVAIGYRFGVQPIIGGTAALLLTLAPFLLAGGLARASRRFALPALDANMCFLLASQAGMPAAGAAEILEGGAALVLAAALVCGGFLLLPGAGERDADRAARHLGRDLLRLLPRLRPGTDAGDWGARATRQVLRLALHLARARPAPLALLGALNLGHAIVGLRAIAADADMDPLARQQAARALSELRGLAGRPDEVAAMLRAIADSHRLTPATPLLLDGAAALAEAAPVVTRRG</sequence>
<keyword evidence="5 8" id="KW-1133">Transmembrane helix</keyword>
<evidence type="ECO:0000256" key="8">
    <source>
        <dbReference type="SAM" id="Phobius"/>
    </source>
</evidence>
<reference evidence="10" key="1">
    <citation type="journal article" date="1991" name="Agric. Biol. Chem.">
        <title>Molecular cloning and characterization of the fusaric acid-resistance gene from Pseudomonas cepacia.</title>
        <authorList>
            <person name="Utsumi R."/>
            <person name="Yagi T."/>
            <person name="Katayama S."/>
            <person name="Katsuragi K."/>
            <person name="Tachibana K."/>
            <person name="Toyoda H."/>
            <person name="Ouchi S."/>
            <person name="Obata K."/>
            <person name="Shibano Y."/>
            <person name="Noda M."/>
        </authorList>
    </citation>
    <scope>NUCLEOTIDE SEQUENCE</scope>
</reference>
<feature type="transmembrane region" description="Helical" evidence="8">
    <location>
        <begin position="533"/>
        <end position="553"/>
    </location>
</feature>
<dbReference type="OrthoDB" id="9807111at2"/>
<name>A0A8B6X279_9BURK</name>
<dbReference type="Proteomes" id="UP000675920">
    <property type="component" value="Unplaced"/>
</dbReference>
<evidence type="ECO:0000256" key="2">
    <source>
        <dbReference type="ARBA" id="ARBA00022448"/>
    </source>
</evidence>
<evidence type="ECO:0000256" key="3">
    <source>
        <dbReference type="ARBA" id="ARBA00022475"/>
    </source>
</evidence>
<proteinExistence type="predicted"/>
<comment type="subcellular location">
    <subcellularLocation>
        <location evidence="1">Cell membrane</location>
        <topology evidence="1">Multi-pass membrane protein</topology>
    </subcellularLocation>
</comment>
<evidence type="ECO:0000256" key="7">
    <source>
        <dbReference type="SAM" id="MobiDB-lite"/>
    </source>
</evidence>
<feature type="region of interest" description="Disordered" evidence="7">
    <location>
        <begin position="294"/>
        <end position="317"/>
    </location>
</feature>
<dbReference type="InterPro" id="IPR006726">
    <property type="entry name" value="PHBA_efflux_AaeB/fusaric-R"/>
</dbReference>
<evidence type="ECO:0000256" key="4">
    <source>
        <dbReference type="ARBA" id="ARBA00022692"/>
    </source>
</evidence>
<keyword evidence="4 8" id="KW-0812">Transmembrane</keyword>
<evidence type="ECO:0000313" key="9">
    <source>
        <dbReference type="Proteomes" id="UP000675920"/>
    </source>
</evidence>
<dbReference type="AlphaFoldDB" id="A0A8B6X279"/>
<accession>A0A8B6X279</accession>
<organism evidence="9 10">
    <name type="scientific">Derxia gummosa DSM 723</name>
    <dbReference type="NCBI Taxonomy" id="1121388"/>
    <lineage>
        <taxon>Bacteria</taxon>
        <taxon>Pseudomonadati</taxon>
        <taxon>Pseudomonadota</taxon>
        <taxon>Betaproteobacteria</taxon>
        <taxon>Burkholderiales</taxon>
        <taxon>Alcaligenaceae</taxon>
        <taxon>Derxia</taxon>
    </lineage>
</organism>
<evidence type="ECO:0000256" key="5">
    <source>
        <dbReference type="ARBA" id="ARBA00022989"/>
    </source>
</evidence>
<keyword evidence="6 8" id="KW-0472">Membrane</keyword>
<evidence type="ECO:0000256" key="1">
    <source>
        <dbReference type="ARBA" id="ARBA00004651"/>
    </source>
</evidence>
<feature type="transmembrane region" description="Helical" evidence="8">
    <location>
        <begin position="453"/>
        <end position="470"/>
    </location>
</feature>
<feature type="transmembrane region" description="Helical" evidence="8">
    <location>
        <begin position="127"/>
        <end position="147"/>
    </location>
</feature>
<dbReference type="Pfam" id="PF04632">
    <property type="entry name" value="FUSC"/>
    <property type="match status" value="1"/>
</dbReference>
<evidence type="ECO:0000256" key="6">
    <source>
        <dbReference type="ARBA" id="ARBA00023136"/>
    </source>
</evidence>
<feature type="transmembrane region" description="Helical" evidence="8">
    <location>
        <begin position="404"/>
        <end position="423"/>
    </location>
</feature>
<keyword evidence="3" id="KW-1003">Cell membrane</keyword>
<feature type="transmembrane region" description="Helical" evidence="8">
    <location>
        <begin position="36"/>
        <end position="64"/>
    </location>
</feature>
<feature type="transmembrane region" description="Helical" evidence="8">
    <location>
        <begin position="76"/>
        <end position="94"/>
    </location>
</feature>
<evidence type="ECO:0000313" key="10">
    <source>
        <dbReference type="RefSeq" id="WP_028310818.1"/>
    </source>
</evidence>
<dbReference type="PANTHER" id="PTHR30509:SF9">
    <property type="entry name" value="MULTIDRUG RESISTANCE PROTEIN MDTO"/>
    <property type="match status" value="1"/>
</dbReference>